<name>V4MKQ1_EUTSA</name>
<proteinExistence type="predicted"/>
<dbReference type="Gene3D" id="2.120.10.80">
    <property type="entry name" value="Kelch-type beta propeller"/>
    <property type="match status" value="1"/>
</dbReference>
<dbReference type="SUPFAM" id="SSF117281">
    <property type="entry name" value="Kelch motif"/>
    <property type="match status" value="1"/>
</dbReference>
<dbReference type="PROSITE" id="PS50181">
    <property type="entry name" value="FBOX"/>
    <property type="match status" value="1"/>
</dbReference>
<dbReference type="InterPro" id="IPR036047">
    <property type="entry name" value="F-box-like_dom_sf"/>
</dbReference>
<dbReference type="Gramene" id="ESQ53293">
    <property type="protein sequence ID" value="ESQ53293"/>
    <property type="gene ID" value="EUTSA_v10027293mg"/>
</dbReference>
<keyword evidence="3" id="KW-1185">Reference proteome</keyword>
<feature type="non-terminal residue" evidence="2">
    <location>
        <position position="144"/>
    </location>
</feature>
<dbReference type="Proteomes" id="UP000030689">
    <property type="component" value="Unassembled WGS sequence"/>
</dbReference>
<evidence type="ECO:0000259" key="1">
    <source>
        <dbReference type="PROSITE" id="PS50181"/>
    </source>
</evidence>
<dbReference type="PANTHER" id="PTHR24414">
    <property type="entry name" value="F-BOX/KELCH-REPEAT PROTEIN SKIP4"/>
    <property type="match status" value="1"/>
</dbReference>
<evidence type="ECO:0000313" key="3">
    <source>
        <dbReference type="Proteomes" id="UP000030689"/>
    </source>
</evidence>
<evidence type="ECO:0000313" key="2">
    <source>
        <dbReference type="EMBL" id="ESQ53293.1"/>
    </source>
</evidence>
<dbReference type="OMA" id="THTWHIV"/>
<organism evidence="2 3">
    <name type="scientific">Eutrema salsugineum</name>
    <name type="common">Saltwater cress</name>
    <name type="synonym">Sisymbrium salsugineum</name>
    <dbReference type="NCBI Taxonomy" id="72664"/>
    <lineage>
        <taxon>Eukaryota</taxon>
        <taxon>Viridiplantae</taxon>
        <taxon>Streptophyta</taxon>
        <taxon>Embryophyta</taxon>
        <taxon>Tracheophyta</taxon>
        <taxon>Spermatophyta</taxon>
        <taxon>Magnoliopsida</taxon>
        <taxon>eudicotyledons</taxon>
        <taxon>Gunneridae</taxon>
        <taxon>Pentapetalae</taxon>
        <taxon>rosids</taxon>
        <taxon>malvids</taxon>
        <taxon>Brassicales</taxon>
        <taxon>Brassicaceae</taxon>
        <taxon>Eutremeae</taxon>
        <taxon>Eutrema</taxon>
    </lineage>
</organism>
<dbReference type="InterPro" id="IPR001810">
    <property type="entry name" value="F-box_dom"/>
</dbReference>
<dbReference type="AlphaFoldDB" id="V4MKQ1"/>
<dbReference type="InterPro" id="IPR015915">
    <property type="entry name" value="Kelch-typ_b-propeller"/>
</dbReference>
<dbReference type="EMBL" id="KI517384">
    <property type="protein sequence ID" value="ESQ53293.1"/>
    <property type="molecule type" value="Genomic_DNA"/>
</dbReference>
<accession>V4MKQ1</accession>
<dbReference type="eggNOG" id="KOG1072">
    <property type="taxonomic scope" value="Eukaryota"/>
</dbReference>
<dbReference type="InterPro" id="IPR050354">
    <property type="entry name" value="F-box/kelch-repeat_ARATH"/>
</dbReference>
<dbReference type="STRING" id="72664.V4MKQ1"/>
<dbReference type="SUPFAM" id="SSF81383">
    <property type="entry name" value="F-box domain"/>
    <property type="match status" value="1"/>
</dbReference>
<dbReference type="CDD" id="cd22152">
    <property type="entry name" value="F-box_AtAFR-like"/>
    <property type="match status" value="1"/>
</dbReference>
<protein>
    <recommendedName>
        <fullName evidence="1">F-box domain-containing protein</fullName>
    </recommendedName>
</protein>
<dbReference type="SMART" id="SM00256">
    <property type="entry name" value="FBOX"/>
    <property type="match status" value="1"/>
</dbReference>
<reference evidence="2 3" key="1">
    <citation type="journal article" date="2013" name="Front. Plant Sci.">
        <title>The Reference Genome of the Halophytic Plant Eutrema salsugineum.</title>
        <authorList>
            <person name="Yang R."/>
            <person name="Jarvis D.E."/>
            <person name="Chen H."/>
            <person name="Beilstein M.A."/>
            <person name="Grimwood J."/>
            <person name="Jenkins J."/>
            <person name="Shu S."/>
            <person name="Prochnik S."/>
            <person name="Xin M."/>
            <person name="Ma C."/>
            <person name="Schmutz J."/>
            <person name="Wing R.A."/>
            <person name="Mitchell-Olds T."/>
            <person name="Schumaker K.S."/>
            <person name="Wang X."/>
        </authorList>
    </citation>
    <scope>NUCLEOTIDE SEQUENCE [LARGE SCALE GENOMIC DNA]</scope>
</reference>
<dbReference type="Pfam" id="PF25210">
    <property type="entry name" value="Kelch_FKB95"/>
    <property type="match status" value="1"/>
</dbReference>
<dbReference type="Pfam" id="PF00646">
    <property type="entry name" value="F-box"/>
    <property type="match status" value="1"/>
</dbReference>
<dbReference type="InterPro" id="IPR057499">
    <property type="entry name" value="Kelch_FKB95"/>
</dbReference>
<sequence>MSNSEESPHKKSKVEATVSLSSLPDDVALSCVARLSRLDHAALSLASKSCHSLVDSPDLYKTRSLMGFSEPHVYVCLRTPLTDPFAPLSASGSILRGGLKRSSDVWLLDCRTHTWHIVPSMRVARAKAAAGVVDGKIYVLGGCR</sequence>
<feature type="domain" description="F-box" evidence="1">
    <location>
        <begin position="17"/>
        <end position="63"/>
    </location>
</feature>
<dbReference type="KEGG" id="eus:EUTSA_v10027293mg"/>
<dbReference type="PANTHER" id="PTHR24414:SF184">
    <property type="entry name" value="GALACTOSE OXIDASE_KELCH REPEAT SUPERFAMILY PROTEIN"/>
    <property type="match status" value="1"/>
</dbReference>
<gene>
    <name evidence="2" type="ORF">EUTSA_v10027293mg</name>
</gene>